<evidence type="ECO:0000256" key="2">
    <source>
        <dbReference type="ARBA" id="ARBA00023065"/>
    </source>
</evidence>
<dbReference type="SUPFAM" id="SSF81333">
    <property type="entry name" value="F1F0 ATP synthase subunit C"/>
    <property type="match status" value="1"/>
</dbReference>
<keyword evidence="5" id="KW-1185">Reference proteome</keyword>
<gene>
    <name evidence="4" type="ORF">K3T81_02425</name>
</gene>
<keyword evidence="2" id="KW-0406">Ion transport</keyword>
<keyword evidence="2" id="KW-0813">Transport</keyword>
<evidence type="ECO:0008006" key="6">
    <source>
        <dbReference type="Google" id="ProtNLM"/>
    </source>
</evidence>
<reference evidence="4 5" key="1">
    <citation type="journal article" date="2022" name="Evol. Bioinform. Online">
        <title>Draft Genome Sequence of Oceanobacillus jordanicus Strain GSFE11, a Halotolerant Plant Growth-Promoting Bacterial Endophyte Isolated From the Jordan Valley.</title>
        <authorList>
            <person name="Alhindi T."/>
            <person name="Albdaiwi R."/>
        </authorList>
    </citation>
    <scope>NUCLEOTIDE SEQUENCE [LARGE SCALE GENOMIC DNA]</scope>
    <source>
        <strain evidence="4 5">GSFE11</strain>
    </source>
</reference>
<keyword evidence="3" id="KW-0472">Membrane</keyword>
<protein>
    <recommendedName>
        <fullName evidence="6">F0F1 ATP synthase subunit C</fullName>
    </recommendedName>
</protein>
<comment type="caution">
    <text evidence="4">The sequence shown here is derived from an EMBL/GenBank/DDBJ whole genome shotgun (WGS) entry which is preliminary data.</text>
</comment>
<organism evidence="4 5">
    <name type="scientific">Oceanobacillus jordanicus</name>
    <dbReference type="NCBI Taxonomy" id="2867266"/>
    <lineage>
        <taxon>Bacteria</taxon>
        <taxon>Bacillati</taxon>
        <taxon>Bacillota</taxon>
        <taxon>Bacilli</taxon>
        <taxon>Bacillales</taxon>
        <taxon>Bacillaceae</taxon>
        <taxon>Oceanobacillus</taxon>
    </lineage>
</organism>
<evidence type="ECO:0000313" key="5">
    <source>
        <dbReference type="Proteomes" id="UP001199631"/>
    </source>
</evidence>
<evidence type="ECO:0000256" key="3">
    <source>
        <dbReference type="SAM" id="Phobius"/>
    </source>
</evidence>
<keyword evidence="1" id="KW-0375">Hydrogen ion transport</keyword>
<evidence type="ECO:0000313" key="4">
    <source>
        <dbReference type="EMBL" id="MCG3417996.1"/>
    </source>
</evidence>
<keyword evidence="3" id="KW-1133">Transmembrane helix</keyword>
<evidence type="ECO:0000256" key="1">
    <source>
        <dbReference type="ARBA" id="ARBA00022781"/>
    </source>
</evidence>
<accession>A0AAW5B039</accession>
<name>A0AAW5B039_9BACI</name>
<sequence>MVVYYFVAAAVLAALPILTLYKVLVGKLKEEPAAQASIQQKFFIGVALSETIPLLLIVFGYINLTPVNSVEELYIPGLIVLFIMAYAVFFIFLQRNVDVTPEAKPIVQSFTLISLALALGVPIIALVSLFMMMP</sequence>
<proteinExistence type="predicted"/>
<dbReference type="EMBL" id="JAIFZM010000002">
    <property type="protein sequence ID" value="MCG3417996.1"/>
    <property type="molecule type" value="Genomic_DNA"/>
</dbReference>
<dbReference type="AlphaFoldDB" id="A0AAW5B039"/>
<feature type="transmembrane region" description="Helical" evidence="3">
    <location>
        <begin position="42"/>
        <end position="62"/>
    </location>
</feature>
<dbReference type="InterPro" id="IPR038662">
    <property type="entry name" value="ATP_synth_F0_csu_sf"/>
</dbReference>
<dbReference type="Proteomes" id="UP001199631">
    <property type="component" value="Unassembled WGS sequence"/>
</dbReference>
<dbReference type="Gene3D" id="1.20.20.10">
    <property type="entry name" value="F1F0 ATP synthase subunit C"/>
    <property type="match status" value="1"/>
</dbReference>
<feature type="transmembrane region" description="Helical" evidence="3">
    <location>
        <begin position="105"/>
        <end position="131"/>
    </location>
</feature>
<feature type="transmembrane region" description="Helical" evidence="3">
    <location>
        <begin position="74"/>
        <end position="93"/>
    </location>
</feature>
<dbReference type="RefSeq" id="WP_106897984.1">
    <property type="nucleotide sequence ID" value="NZ_JAIFZM010000002.1"/>
</dbReference>
<dbReference type="GO" id="GO:1902600">
    <property type="term" value="P:proton transmembrane transport"/>
    <property type="evidence" value="ECO:0007669"/>
    <property type="project" value="UniProtKB-KW"/>
</dbReference>
<feature type="transmembrane region" description="Helical" evidence="3">
    <location>
        <begin position="6"/>
        <end position="21"/>
    </location>
</feature>
<keyword evidence="3" id="KW-0812">Transmembrane</keyword>
<dbReference type="InterPro" id="IPR035921">
    <property type="entry name" value="F/V-ATP_Csub_sf"/>
</dbReference>